<proteinExistence type="predicted"/>
<evidence type="ECO:0000313" key="2">
    <source>
        <dbReference type="Proteomes" id="UP001148737"/>
    </source>
</evidence>
<comment type="caution">
    <text evidence="1">The sequence shown here is derived from an EMBL/GenBank/DDBJ whole genome shotgun (WGS) entry which is preliminary data.</text>
</comment>
<dbReference type="Proteomes" id="UP001148737">
    <property type="component" value="Unassembled WGS sequence"/>
</dbReference>
<keyword evidence="2" id="KW-1185">Reference proteome</keyword>
<protein>
    <submittedName>
        <fullName evidence="1">Uncharacterized protein</fullName>
    </submittedName>
</protein>
<organism evidence="1 2">
    <name type="scientific">Lecanicillium saksenae</name>
    <dbReference type="NCBI Taxonomy" id="468837"/>
    <lineage>
        <taxon>Eukaryota</taxon>
        <taxon>Fungi</taxon>
        <taxon>Dikarya</taxon>
        <taxon>Ascomycota</taxon>
        <taxon>Pezizomycotina</taxon>
        <taxon>Sordariomycetes</taxon>
        <taxon>Hypocreomycetidae</taxon>
        <taxon>Hypocreales</taxon>
        <taxon>Cordycipitaceae</taxon>
        <taxon>Lecanicillium</taxon>
    </lineage>
</organism>
<name>A0ACC1QFA9_9HYPO</name>
<evidence type="ECO:0000313" key="1">
    <source>
        <dbReference type="EMBL" id="KAJ3473470.1"/>
    </source>
</evidence>
<reference evidence="1" key="1">
    <citation type="submission" date="2022-07" db="EMBL/GenBank/DDBJ databases">
        <title>Genome Sequence of Lecanicillium saksenae.</title>
        <authorList>
            <person name="Buettner E."/>
        </authorList>
    </citation>
    <scope>NUCLEOTIDE SEQUENCE</scope>
    <source>
        <strain evidence="1">VT-O1</strain>
    </source>
</reference>
<accession>A0ACC1QFA9</accession>
<dbReference type="EMBL" id="JANAKD010002496">
    <property type="protein sequence ID" value="KAJ3473470.1"/>
    <property type="molecule type" value="Genomic_DNA"/>
</dbReference>
<sequence>MWLAAIELRFRYLAWYQLREDMIHRGHGGVYYQPRASATRQLSNAAARENPDIPAHEIAEEVKLYVERGYGYAHIVEATSVDVLFDLDPAQFKLYERRKSKKQEDQFFSKLALDRANSAAAHPAQPDFIDKLARRAQDYQNFQRGRLVAWLDERMDGSAADAQNLEIHDPRGNKKRKTSSSGSSTASSASPLPPQSASMFQVQPWRISTVMRPWSEPFSAASAPMKRATRPYRPGYTKSLGETDGDRAVSSSASRSTPPPRPSTERTPAKNAPDIQIKPLQSDRQAGSSDKLPTAATSRQRSLPNIRDTIDDIYVLAARRQPNISRDPPVAAKPSFKIGSVEVLDFGAADEF</sequence>
<gene>
    <name evidence="1" type="ORF">NLG97_g10290</name>
</gene>